<dbReference type="Proteomes" id="UP000727993">
    <property type="component" value="Unassembled WGS sequence"/>
</dbReference>
<proteinExistence type="predicted"/>
<dbReference type="InterPro" id="IPR012675">
    <property type="entry name" value="Beta-grasp_dom_sf"/>
</dbReference>
<dbReference type="InterPro" id="IPR003749">
    <property type="entry name" value="ThiS/MoaD-like"/>
</dbReference>
<dbReference type="Gene3D" id="3.10.20.30">
    <property type="match status" value="1"/>
</dbReference>
<dbReference type="AlphaFoldDB" id="A0A936TFP2"/>
<evidence type="ECO:0000313" key="2">
    <source>
        <dbReference type="Proteomes" id="UP000727993"/>
    </source>
</evidence>
<dbReference type="SUPFAM" id="SSF54285">
    <property type="entry name" value="MoaD/ThiS"/>
    <property type="match status" value="1"/>
</dbReference>
<dbReference type="InterPro" id="IPR016155">
    <property type="entry name" value="Mopterin_synth/thiamin_S_b"/>
</dbReference>
<accession>A0A936TFP2</accession>
<sequence length="65" mass="7011">MIVHLRQPTREVTFDGSLTVTALLGKLDLNRESVLVIRNGTLVPGDERLGADDEIEIRPVVSGGA</sequence>
<reference evidence="1 2" key="1">
    <citation type="submission" date="2020-10" db="EMBL/GenBank/DDBJ databases">
        <title>Connecting structure to function with the recovery of over 1000 high-quality activated sludge metagenome-assembled genomes encoding full-length rRNA genes using long-read sequencing.</title>
        <authorList>
            <person name="Singleton C.M."/>
            <person name="Petriglieri F."/>
            <person name="Kristensen J.M."/>
            <person name="Kirkegaard R.H."/>
            <person name="Michaelsen T.Y."/>
            <person name="Andersen M.H."/>
            <person name="Karst S.M."/>
            <person name="Dueholm M.S."/>
            <person name="Nielsen P.H."/>
            <person name="Albertsen M."/>
        </authorList>
    </citation>
    <scope>NUCLEOTIDE SEQUENCE [LARGE SCALE GENOMIC DNA]</scope>
    <source>
        <strain evidence="1">Lyne_18-Q3-R50-59_MAXAC.006</strain>
    </source>
</reference>
<gene>
    <name evidence="1" type="ORF">IPN02_15895</name>
</gene>
<protein>
    <submittedName>
        <fullName evidence="1">MoaD/ThiS family protein</fullName>
    </submittedName>
</protein>
<dbReference type="Pfam" id="PF02597">
    <property type="entry name" value="ThiS"/>
    <property type="match status" value="1"/>
</dbReference>
<comment type="caution">
    <text evidence="1">The sequence shown here is derived from an EMBL/GenBank/DDBJ whole genome shotgun (WGS) entry which is preliminary data.</text>
</comment>
<dbReference type="EMBL" id="JADJZA010000008">
    <property type="protein sequence ID" value="MBK9298287.1"/>
    <property type="molecule type" value="Genomic_DNA"/>
</dbReference>
<evidence type="ECO:0000313" key="1">
    <source>
        <dbReference type="EMBL" id="MBK9298287.1"/>
    </source>
</evidence>
<organism evidence="1 2">
    <name type="scientific">Candidatus Neomicrothrix subdominans</name>
    <dbReference type="NCBI Taxonomy" id="2954438"/>
    <lineage>
        <taxon>Bacteria</taxon>
        <taxon>Bacillati</taxon>
        <taxon>Actinomycetota</taxon>
        <taxon>Acidimicrobiia</taxon>
        <taxon>Acidimicrobiales</taxon>
        <taxon>Microthrixaceae</taxon>
        <taxon>Candidatus Neomicrothrix</taxon>
    </lineage>
</organism>
<name>A0A936TFP2_9ACTN</name>